<reference evidence="1" key="1">
    <citation type="journal article" date="2015" name="Nature">
        <title>Complex archaea that bridge the gap between prokaryotes and eukaryotes.</title>
        <authorList>
            <person name="Spang A."/>
            <person name="Saw J.H."/>
            <person name="Jorgensen S.L."/>
            <person name="Zaremba-Niedzwiedzka K."/>
            <person name="Martijn J."/>
            <person name="Lind A.E."/>
            <person name="van Eijk R."/>
            <person name="Schleper C."/>
            <person name="Guy L."/>
            <person name="Ettema T.J."/>
        </authorList>
    </citation>
    <scope>NUCLEOTIDE SEQUENCE</scope>
</reference>
<evidence type="ECO:0000313" key="1">
    <source>
        <dbReference type="EMBL" id="KKL81769.1"/>
    </source>
</evidence>
<gene>
    <name evidence="1" type="ORF">LCGC14_1991410</name>
</gene>
<organism evidence="1">
    <name type="scientific">marine sediment metagenome</name>
    <dbReference type="NCBI Taxonomy" id="412755"/>
    <lineage>
        <taxon>unclassified sequences</taxon>
        <taxon>metagenomes</taxon>
        <taxon>ecological metagenomes</taxon>
    </lineage>
</organism>
<feature type="non-terminal residue" evidence="1">
    <location>
        <position position="35"/>
    </location>
</feature>
<comment type="caution">
    <text evidence="1">The sequence shown here is derived from an EMBL/GenBank/DDBJ whole genome shotgun (WGS) entry which is preliminary data.</text>
</comment>
<accession>A0A0F9F5U1</accession>
<name>A0A0F9F5U1_9ZZZZ</name>
<sequence>MIDIIGALRKLLADVGNNDDDHNGTTLFGRQMELI</sequence>
<dbReference type="AlphaFoldDB" id="A0A0F9F5U1"/>
<dbReference type="EMBL" id="LAZR01022470">
    <property type="protein sequence ID" value="KKL81769.1"/>
    <property type="molecule type" value="Genomic_DNA"/>
</dbReference>
<proteinExistence type="predicted"/>
<protein>
    <submittedName>
        <fullName evidence="1">Uncharacterized protein</fullName>
    </submittedName>
</protein>